<dbReference type="GO" id="GO:0004984">
    <property type="term" value="F:olfactory receptor activity"/>
    <property type="evidence" value="ECO:0007669"/>
    <property type="project" value="InterPro"/>
</dbReference>
<dbReference type="Proteomes" id="UP000386466">
    <property type="component" value="Unassembled WGS sequence"/>
</dbReference>
<evidence type="ECO:0000256" key="7">
    <source>
        <dbReference type="ARBA" id="ARBA00022989"/>
    </source>
</evidence>
<dbReference type="GO" id="GO:0004930">
    <property type="term" value="F:G protein-coupled receptor activity"/>
    <property type="evidence" value="ECO:0007669"/>
    <property type="project" value="UniProtKB-KW"/>
</dbReference>
<feature type="transmembrane region" description="Helical" evidence="12">
    <location>
        <begin position="72"/>
        <end position="93"/>
    </location>
</feature>
<organism evidence="14 15">
    <name type="scientific">Lynx pardinus</name>
    <name type="common">Iberian lynx</name>
    <name type="synonym">Felis pardina</name>
    <dbReference type="NCBI Taxonomy" id="191816"/>
    <lineage>
        <taxon>Eukaryota</taxon>
        <taxon>Metazoa</taxon>
        <taxon>Chordata</taxon>
        <taxon>Craniata</taxon>
        <taxon>Vertebrata</taxon>
        <taxon>Euteleostomi</taxon>
        <taxon>Mammalia</taxon>
        <taxon>Eutheria</taxon>
        <taxon>Laurasiatheria</taxon>
        <taxon>Carnivora</taxon>
        <taxon>Feliformia</taxon>
        <taxon>Felidae</taxon>
        <taxon>Felinae</taxon>
        <taxon>Lynx</taxon>
    </lineage>
</organism>
<dbReference type="Pfam" id="PF13853">
    <property type="entry name" value="7tm_4"/>
    <property type="match status" value="1"/>
</dbReference>
<keyword evidence="10 14" id="KW-0675">Receptor</keyword>
<dbReference type="EMBL" id="CAAGRJ010034070">
    <property type="protein sequence ID" value="VFV43500.1"/>
    <property type="molecule type" value="Genomic_DNA"/>
</dbReference>
<keyword evidence="6" id="KW-0552">Olfaction</keyword>
<keyword evidence="9 12" id="KW-0472">Membrane</keyword>
<evidence type="ECO:0000256" key="9">
    <source>
        <dbReference type="ARBA" id="ARBA00023136"/>
    </source>
</evidence>
<dbReference type="CDD" id="cd15947">
    <property type="entry name" value="7tmA_OR2B-like"/>
    <property type="match status" value="1"/>
</dbReference>
<comment type="function">
    <text evidence="1">Putative odorant or sperm cell receptor.</text>
</comment>
<proteinExistence type="predicted"/>
<dbReference type="InterPro" id="IPR000725">
    <property type="entry name" value="Olfact_rcpt"/>
</dbReference>
<comment type="subcellular location">
    <subcellularLocation>
        <location evidence="2">Cell membrane</location>
        <topology evidence="2">Multi-pass membrane protein</topology>
    </subcellularLocation>
</comment>
<protein>
    <submittedName>
        <fullName evidence="14">Olfactory receptor 15</fullName>
    </submittedName>
</protein>
<keyword evidence="7 12" id="KW-1133">Transmembrane helix</keyword>
<feature type="transmembrane region" description="Helical" evidence="12">
    <location>
        <begin position="318"/>
        <end position="336"/>
    </location>
</feature>
<evidence type="ECO:0000256" key="12">
    <source>
        <dbReference type="SAM" id="Phobius"/>
    </source>
</evidence>
<dbReference type="PANTHER" id="PTHR26453">
    <property type="entry name" value="OLFACTORY RECEPTOR"/>
    <property type="match status" value="1"/>
</dbReference>
<dbReference type="SUPFAM" id="SSF81321">
    <property type="entry name" value="Family A G protein-coupled receptor-like"/>
    <property type="match status" value="1"/>
</dbReference>
<keyword evidence="5 12" id="KW-0812">Transmembrane</keyword>
<evidence type="ECO:0000256" key="5">
    <source>
        <dbReference type="ARBA" id="ARBA00022692"/>
    </source>
</evidence>
<evidence type="ECO:0000256" key="10">
    <source>
        <dbReference type="ARBA" id="ARBA00023170"/>
    </source>
</evidence>
<name>A0A485PCP8_LYNPA</name>
<keyword evidence="3" id="KW-1003">Cell membrane</keyword>
<evidence type="ECO:0000256" key="6">
    <source>
        <dbReference type="ARBA" id="ARBA00022725"/>
    </source>
</evidence>
<keyword evidence="15" id="KW-1185">Reference proteome</keyword>
<evidence type="ECO:0000313" key="15">
    <source>
        <dbReference type="Proteomes" id="UP000386466"/>
    </source>
</evidence>
<dbReference type="Gene3D" id="1.20.1070.10">
    <property type="entry name" value="Rhodopsin 7-helix transmembrane proteins"/>
    <property type="match status" value="1"/>
</dbReference>
<feature type="transmembrane region" description="Helical" evidence="12">
    <location>
        <begin position="248"/>
        <end position="271"/>
    </location>
</feature>
<dbReference type="PRINTS" id="PR00245">
    <property type="entry name" value="OLFACTORYR"/>
</dbReference>
<evidence type="ECO:0000313" key="14">
    <source>
        <dbReference type="EMBL" id="VFV43500.1"/>
    </source>
</evidence>
<feature type="transmembrane region" description="Helical" evidence="12">
    <location>
        <begin position="283"/>
        <end position="306"/>
    </location>
</feature>
<dbReference type="InterPro" id="IPR017452">
    <property type="entry name" value="GPCR_Rhodpsn_7TM"/>
</dbReference>
<evidence type="ECO:0000256" key="4">
    <source>
        <dbReference type="ARBA" id="ARBA00022606"/>
    </source>
</evidence>
<evidence type="ECO:0000256" key="1">
    <source>
        <dbReference type="ARBA" id="ARBA00003929"/>
    </source>
</evidence>
<keyword evidence="11" id="KW-0807">Transducer</keyword>
<feature type="transmembrane region" description="Helical" evidence="12">
    <location>
        <begin position="105"/>
        <end position="128"/>
    </location>
</feature>
<dbReference type="PRINTS" id="PR00237">
    <property type="entry name" value="GPCRRHODOPSN"/>
</dbReference>
<evidence type="ECO:0000256" key="2">
    <source>
        <dbReference type="ARBA" id="ARBA00004651"/>
    </source>
</evidence>
<sequence length="356" mass="40394">MEQLCEIERMYKTNKQTLNLLYQEGRKRIDPASRVSDHAIHKVGSMEGENVSFPRTIVLLGFSDYPWLEMPLFGVVLVSYILTLIGNSSIIFLSTVEPRVQNPMYFFLGNLSVLDVCVTCAIVPQLLVNLWGPEKTIPSWGCITQAYIFHWTGCTECALLAVMAFDHYVAICQPLWYTLIMRLWVCVQLATAAWSSGLANSILQTTLTLQLHHCSHHTLDHFFCEVPVLINLAYGDTTANELSLAIEAIRFALMSPLLVLISYTLIVKAVLKLPSADKRYKALITCSSHLVVVIMYFGPAICMYIQPPENSTQAKFMSFFYCVITPLLNPLIYTWRNKDVKRVRKRILQPQSEVKS</sequence>
<dbReference type="AlphaFoldDB" id="A0A485PCP8"/>
<dbReference type="InterPro" id="IPR000276">
    <property type="entry name" value="GPCR_Rhodpsn"/>
</dbReference>
<feature type="domain" description="G-protein coupled receptors family 1 profile" evidence="13">
    <location>
        <begin position="86"/>
        <end position="333"/>
    </location>
</feature>
<evidence type="ECO:0000256" key="3">
    <source>
        <dbReference type="ARBA" id="ARBA00022475"/>
    </source>
</evidence>
<accession>A0A485PCP8</accession>
<gene>
    <name evidence="14" type="ORF">LYPA_23C021261</name>
</gene>
<evidence type="ECO:0000259" key="13">
    <source>
        <dbReference type="PROSITE" id="PS50262"/>
    </source>
</evidence>
<evidence type="ECO:0000256" key="8">
    <source>
        <dbReference type="ARBA" id="ARBA00023040"/>
    </source>
</evidence>
<reference evidence="14 15" key="1">
    <citation type="submission" date="2019-01" db="EMBL/GenBank/DDBJ databases">
        <authorList>
            <person name="Alioto T."/>
            <person name="Alioto T."/>
        </authorList>
    </citation>
    <scope>NUCLEOTIDE SEQUENCE [LARGE SCALE GENOMIC DNA]</scope>
</reference>
<evidence type="ECO:0000256" key="11">
    <source>
        <dbReference type="ARBA" id="ARBA00023224"/>
    </source>
</evidence>
<dbReference type="GO" id="GO:0005886">
    <property type="term" value="C:plasma membrane"/>
    <property type="evidence" value="ECO:0007669"/>
    <property type="project" value="UniProtKB-SubCell"/>
</dbReference>
<keyword evidence="8" id="KW-0297">G-protein coupled receptor</keyword>
<keyword evidence="4" id="KW-0716">Sensory transduction</keyword>
<dbReference type="PROSITE" id="PS50262">
    <property type="entry name" value="G_PROTEIN_RECEP_F1_2"/>
    <property type="match status" value="1"/>
</dbReference>
<dbReference type="FunFam" id="1.20.1070.10:FF:000005">
    <property type="entry name" value="Olfactory receptor"/>
    <property type="match status" value="1"/>
</dbReference>
<feature type="transmembrane region" description="Helical" evidence="12">
    <location>
        <begin position="183"/>
        <end position="203"/>
    </location>
</feature>
<feature type="transmembrane region" description="Helical" evidence="12">
    <location>
        <begin position="148"/>
        <end position="171"/>
    </location>
</feature>